<keyword evidence="3" id="KW-1185">Reference proteome</keyword>
<dbReference type="SMART" id="SM00651">
    <property type="entry name" value="Sm"/>
    <property type="match status" value="1"/>
</dbReference>
<dbReference type="GO" id="GO:0003723">
    <property type="term" value="F:RNA binding"/>
    <property type="evidence" value="ECO:0007669"/>
    <property type="project" value="InterPro"/>
</dbReference>
<dbReference type="InterPro" id="IPR010920">
    <property type="entry name" value="LSM_dom_sf"/>
</dbReference>
<dbReference type="InterPro" id="IPR050914">
    <property type="entry name" value="snRNP_SmB/NAA38-like"/>
</dbReference>
<dbReference type="Gene3D" id="2.30.30.100">
    <property type="match status" value="1"/>
</dbReference>
<organism evidence="2 3">
    <name type="scientific">Pneumocystis jirovecii (strain RU7)</name>
    <name type="common">Human pneumocystis pneumonia agent</name>
    <dbReference type="NCBI Taxonomy" id="1408657"/>
    <lineage>
        <taxon>Eukaryota</taxon>
        <taxon>Fungi</taxon>
        <taxon>Dikarya</taxon>
        <taxon>Ascomycota</taxon>
        <taxon>Taphrinomycotina</taxon>
        <taxon>Pneumocystomycetes</taxon>
        <taxon>Pneumocystaceae</taxon>
        <taxon>Pneumocystis</taxon>
    </lineage>
</organism>
<dbReference type="PANTHER" id="PTHR10701">
    <property type="entry name" value="SMALL NUCLEAR RIBONUCLEOPROTEIN-ASSOCIATED PROTEIN B AND N"/>
    <property type="match status" value="1"/>
</dbReference>
<dbReference type="AlphaFoldDB" id="A0A0W4ZV41"/>
<dbReference type="OrthoDB" id="368909at2759"/>
<dbReference type="SUPFAM" id="SSF50182">
    <property type="entry name" value="Sm-like ribonucleoproteins"/>
    <property type="match status" value="1"/>
</dbReference>
<feature type="domain" description="Sm" evidence="1">
    <location>
        <begin position="2"/>
        <end position="73"/>
    </location>
</feature>
<proteinExistence type="predicted"/>
<evidence type="ECO:0000313" key="3">
    <source>
        <dbReference type="Proteomes" id="UP000053447"/>
    </source>
</evidence>
<evidence type="ECO:0000313" key="2">
    <source>
        <dbReference type="EMBL" id="KTW32211.1"/>
    </source>
</evidence>
<dbReference type="GO" id="GO:0031417">
    <property type="term" value="C:NatC complex"/>
    <property type="evidence" value="ECO:0007669"/>
    <property type="project" value="InterPro"/>
</dbReference>
<dbReference type="EMBL" id="LFWA01000003">
    <property type="protein sequence ID" value="KTW32211.1"/>
    <property type="molecule type" value="Genomic_DNA"/>
</dbReference>
<protein>
    <recommendedName>
        <fullName evidence="1">Sm domain-containing protein</fullName>
    </recommendedName>
</protein>
<comment type="caution">
    <text evidence="2">The sequence shown here is derived from an EMBL/GenBank/DDBJ whole genome shotgun (WGS) entry which is preliminary data.</text>
</comment>
<dbReference type="GeneID" id="28939412"/>
<dbReference type="CDD" id="cd06168">
    <property type="entry name" value="LSMD1"/>
    <property type="match status" value="1"/>
</dbReference>
<evidence type="ECO:0000259" key="1">
    <source>
        <dbReference type="PROSITE" id="PS52002"/>
    </source>
</evidence>
<accession>A0A0W4ZV41</accession>
<dbReference type="InterPro" id="IPR001163">
    <property type="entry name" value="Sm_dom_euk/arc"/>
</dbReference>
<reference evidence="3" key="1">
    <citation type="journal article" date="2016" name="Nat. Commun.">
        <title>Genome analysis of three Pneumocystis species reveals adaptation mechanisms to life exclusively in mammalian hosts.</title>
        <authorList>
            <person name="Ma L."/>
            <person name="Chen Z."/>
            <person name="Huang D.W."/>
            <person name="Kutty G."/>
            <person name="Ishihara M."/>
            <person name="Wang H."/>
            <person name="Abouelleil A."/>
            <person name="Bishop L."/>
            <person name="Davey E."/>
            <person name="Deng R."/>
            <person name="Deng X."/>
            <person name="Fan L."/>
            <person name="Fantoni G."/>
            <person name="Fitzgerald M."/>
            <person name="Gogineni E."/>
            <person name="Goldberg J.M."/>
            <person name="Handley G."/>
            <person name="Hu X."/>
            <person name="Huber C."/>
            <person name="Jiao X."/>
            <person name="Jones K."/>
            <person name="Levin J.Z."/>
            <person name="Liu Y."/>
            <person name="Macdonald P."/>
            <person name="Melnikov A."/>
            <person name="Raley C."/>
            <person name="Sassi M."/>
            <person name="Sherman B.T."/>
            <person name="Song X."/>
            <person name="Sykes S."/>
            <person name="Tran B."/>
            <person name="Walsh L."/>
            <person name="Xia Y."/>
            <person name="Yang J."/>
            <person name="Young S."/>
            <person name="Zeng Q."/>
            <person name="Zheng X."/>
            <person name="Stephens R."/>
            <person name="Nusbaum C."/>
            <person name="Birren B.W."/>
            <person name="Azadi P."/>
            <person name="Lempicki R.A."/>
            <person name="Cuomo C.A."/>
            <person name="Kovacs J.A."/>
        </authorList>
    </citation>
    <scope>NUCLEOTIDE SEQUENCE [LARGE SCALE GENOMIC DNA]</scope>
    <source>
        <strain evidence="3">RU7</strain>
    </source>
</reference>
<name>A0A0W4ZV41_PNEJ7</name>
<dbReference type="RefSeq" id="XP_018230903.1">
    <property type="nucleotide sequence ID" value="XM_018373157.1"/>
</dbReference>
<dbReference type="Pfam" id="PF01423">
    <property type="entry name" value="LSM"/>
    <property type="match status" value="1"/>
</dbReference>
<dbReference type="VEuPathDB" id="FungiDB:T551_00893"/>
<sequence length="76" mass="8510">MKGKQILESWLLKTVRITLSDFRVFTGKLICIDNEGTVILSGTQEVNKGKKRSIGLVVLPGKNIIQFEIHAEETII</sequence>
<dbReference type="PROSITE" id="PS52002">
    <property type="entry name" value="SM"/>
    <property type="match status" value="1"/>
</dbReference>
<dbReference type="PANTHER" id="PTHR10701:SF5">
    <property type="entry name" value="N-ALPHA-ACETYLTRANSFERASE 38, NATC AUXILIARY SUBUNIT"/>
    <property type="match status" value="1"/>
</dbReference>
<dbReference type="STRING" id="1408657.A0A0W4ZV41"/>
<dbReference type="InterPro" id="IPR047575">
    <property type="entry name" value="Sm"/>
</dbReference>
<gene>
    <name evidence="2" type="ORF">T551_00893</name>
</gene>
<dbReference type="GO" id="GO:0120114">
    <property type="term" value="C:Sm-like protein family complex"/>
    <property type="evidence" value="ECO:0007669"/>
    <property type="project" value="UniProtKB-ARBA"/>
</dbReference>
<dbReference type="Proteomes" id="UP000053447">
    <property type="component" value="Unassembled WGS sequence"/>
</dbReference>
<dbReference type="InterPro" id="IPR034110">
    <property type="entry name" value="LSMD1_Sm"/>
</dbReference>